<evidence type="ECO:0000256" key="1">
    <source>
        <dbReference type="ARBA" id="ARBA00022612"/>
    </source>
</evidence>
<dbReference type="InterPro" id="IPR005335">
    <property type="entry name" value="Terminase_ssu"/>
</dbReference>
<dbReference type="GO" id="GO:0051276">
    <property type="term" value="P:chromosome organization"/>
    <property type="evidence" value="ECO:0007669"/>
    <property type="project" value="InterPro"/>
</dbReference>
<dbReference type="AlphaFoldDB" id="A0A429ZWS8"/>
<evidence type="ECO:0000313" key="4">
    <source>
        <dbReference type="Proteomes" id="UP000287857"/>
    </source>
</evidence>
<gene>
    <name evidence="3" type="ORF">CBF37_08130</name>
</gene>
<dbReference type="InterPro" id="IPR052404">
    <property type="entry name" value="SPP1-like_terminase"/>
</dbReference>
<dbReference type="Pfam" id="PF03592">
    <property type="entry name" value="Terminase_2"/>
    <property type="match status" value="1"/>
</dbReference>
<name>A0A429ZWS8_9ENTE</name>
<organism evidence="3 4">
    <name type="scientific">Vagococcus vulneris</name>
    <dbReference type="NCBI Taxonomy" id="1977869"/>
    <lineage>
        <taxon>Bacteria</taxon>
        <taxon>Bacillati</taxon>
        <taxon>Bacillota</taxon>
        <taxon>Bacilli</taxon>
        <taxon>Lactobacillales</taxon>
        <taxon>Enterococcaceae</taxon>
        <taxon>Vagococcus</taxon>
    </lineage>
</organism>
<dbReference type="Gene3D" id="6.10.140.2160">
    <property type="match status" value="1"/>
</dbReference>
<keyword evidence="1" id="KW-1188">Viral release from host cell</keyword>
<protein>
    <submittedName>
        <fullName evidence="3">Terminase small subunit</fullName>
    </submittedName>
</protein>
<dbReference type="InterPro" id="IPR038713">
    <property type="entry name" value="Terminase_Gp1_N_sf"/>
</dbReference>
<keyword evidence="2" id="KW-0231">Viral genome packaging</keyword>
<reference evidence="3 4" key="1">
    <citation type="submission" date="2017-05" db="EMBL/GenBank/DDBJ databases">
        <title>Vagococcus spp. assemblies.</title>
        <authorList>
            <person name="Gulvik C.A."/>
        </authorList>
    </citation>
    <scope>NUCLEOTIDE SEQUENCE [LARGE SCALE GENOMIC DNA]</scope>
    <source>
        <strain evidence="3 4">SS1995</strain>
    </source>
</reference>
<evidence type="ECO:0000313" key="3">
    <source>
        <dbReference type="EMBL" id="RST98270.1"/>
    </source>
</evidence>
<comment type="caution">
    <text evidence="3">The sequence shown here is derived from an EMBL/GenBank/DDBJ whole genome shotgun (WGS) entry which is preliminary data.</text>
</comment>
<dbReference type="Proteomes" id="UP000287857">
    <property type="component" value="Unassembled WGS sequence"/>
</dbReference>
<accession>A0A429ZWS8</accession>
<evidence type="ECO:0000256" key="2">
    <source>
        <dbReference type="ARBA" id="ARBA00023219"/>
    </source>
</evidence>
<dbReference type="PANTHER" id="PTHR41328">
    <property type="entry name" value="TERMINASE SMALL SUBUNIT-RELATED"/>
    <property type="match status" value="1"/>
</dbReference>
<dbReference type="PANTHER" id="PTHR41328:SF2">
    <property type="entry name" value="TERMINASE SMALL SUBUNIT"/>
    <property type="match status" value="1"/>
</dbReference>
<proteinExistence type="predicted"/>
<keyword evidence="4" id="KW-1185">Reference proteome</keyword>
<sequence>MRFYYAKRKKVNDVITNEKHKRFADEWLIDMNGTRAYKVAYPHIKKDTTAKAAASRLLTDVNVKAYIDERLEEIKNERTADAQEVMEFLTSVMRGEVREPVALLDGDGHQKVVELQPSVQTRRAAAVDIGKRYALFTDKKEMDIKSVTFVDDVPLDDDD</sequence>
<dbReference type="Gene3D" id="1.10.10.1400">
    <property type="entry name" value="Terminase, small subunit, N-terminal DNA-binding domain, HTH motif"/>
    <property type="match status" value="1"/>
</dbReference>
<dbReference type="EMBL" id="NGJS01000011">
    <property type="protein sequence ID" value="RST98270.1"/>
    <property type="molecule type" value="Genomic_DNA"/>
</dbReference>